<evidence type="ECO:0000313" key="2">
    <source>
        <dbReference type="EMBL" id="KMU90373.1"/>
    </source>
</evidence>
<feature type="region of interest" description="Disordered" evidence="1">
    <location>
        <begin position="68"/>
        <end position="88"/>
    </location>
</feature>
<dbReference type="VEuPathDB" id="FungiDB:CIHG_08183"/>
<organism evidence="2 3">
    <name type="scientific">Coccidioides immitis H538.4</name>
    <dbReference type="NCBI Taxonomy" id="396776"/>
    <lineage>
        <taxon>Eukaryota</taxon>
        <taxon>Fungi</taxon>
        <taxon>Dikarya</taxon>
        <taxon>Ascomycota</taxon>
        <taxon>Pezizomycotina</taxon>
        <taxon>Eurotiomycetes</taxon>
        <taxon>Eurotiomycetidae</taxon>
        <taxon>Onygenales</taxon>
        <taxon>Onygenaceae</taxon>
        <taxon>Coccidioides</taxon>
    </lineage>
</organism>
<dbReference type="eggNOG" id="ENOG502SRF4">
    <property type="taxonomic scope" value="Eukaryota"/>
</dbReference>
<evidence type="ECO:0000313" key="3">
    <source>
        <dbReference type="Proteomes" id="UP000054563"/>
    </source>
</evidence>
<dbReference type="AlphaFoldDB" id="A0A0J8URU2"/>
<gene>
    <name evidence="2" type="ORF">CIHG_08183</name>
</gene>
<accession>A0A0J8URU2</accession>
<name>A0A0J8URU2_COCIT</name>
<proteinExistence type="predicted"/>
<dbReference type="EMBL" id="DS017021">
    <property type="protein sequence ID" value="KMU90373.1"/>
    <property type="molecule type" value="Genomic_DNA"/>
</dbReference>
<dbReference type="STRING" id="396776.A0A0J8URU2"/>
<sequence length="125" mass="14721">MGAIHFWHLMATRGSSENRCLPRVLSAERLRLQRRAAIEESQRLNQWEQQYRRLMEFDQLRNNPRFRSLRGDFSDRPNREEMGVGTAGVGWGEDGRTLYIGTEEGIFEYQINIQDRKTFPGISCR</sequence>
<reference evidence="3" key="1">
    <citation type="journal article" date="2010" name="Genome Res.">
        <title>Population genomic sequencing of Coccidioides fungi reveals recent hybridization and transposon control.</title>
        <authorList>
            <person name="Neafsey D.E."/>
            <person name="Barker B.M."/>
            <person name="Sharpton T.J."/>
            <person name="Stajich J.E."/>
            <person name="Park D.J."/>
            <person name="Whiston E."/>
            <person name="Hung C.-Y."/>
            <person name="McMahan C."/>
            <person name="White J."/>
            <person name="Sykes S."/>
            <person name="Heiman D."/>
            <person name="Young S."/>
            <person name="Zeng Q."/>
            <person name="Abouelleil A."/>
            <person name="Aftuck L."/>
            <person name="Bessette D."/>
            <person name="Brown A."/>
            <person name="FitzGerald M."/>
            <person name="Lui A."/>
            <person name="Macdonald J.P."/>
            <person name="Priest M."/>
            <person name="Orbach M.J."/>
            <person name="Galgiani J.N."/>
            <person name="Kirkland T.N."/>
            <person name="Cole G.T."/>
            <person name="Birren B.W."/>
            <person name="Henn M.R."/>
            <person name="Taylor J.W."/>
            <person name="Rounsley S.D."/>
        </authorList>
    </citation>
    <scope>NUCLEOTIDE SEQUENCE [LARGE SCALE GENOMIC DNA]</scope>
    <source>
        <strain evidence="3">H538.4</strain>
    </source>
</reference>
<protein>
    <submittedName>
        <fullName evidence="2">Uncharacterized protein</fullName>
    </submittedName>
</protein>
<evidence type="ECO:0000256" key="1">
    <source>
        <dbReference type="SAM" id="MobiDB-lite"/>
    </source>
</evidence>
<feature type="compositionally biased region" description="Basic and acidic residues" evidence="1">
    <location>
        <begin position="69"/>
        <end position="82"/>
    </location>
</feature>
<dbReference type="Proteomes" id="UP000054563">
    <property type="component" value="Unassembled WGS sequence"/>
</dbReference>